<proteinExistence type="predicted"/>
<dbReference type="EMBL" id="OV725080">
    <property type="protein sequence ID" value="CAH1397879.1"/>
    <property type="molecule type" value="Genomic_DNA"/>
</dbReference>
<organism evidence="1 2">
    <name type="scientific">Nezara viridula</name>
    <name type="common">Southern green stink bug</name>
    <name type="synonym">Cimex viridulus</name>
    <dbReference type="NCBI Taxonomy" id="85310"/>
    <lineage>
        <taxon>Eukaryota</taxon>
        <taxon>Metazoa</taxon>
        <taxon>Ecdysozoa</taxon>
        <taxon>Arthropoda</taxon>
        <taxon>Hexapoda</taxon>
        <taxon>Insecta</taxon>
        <taxon>Pterygota</taxon>
        <taxon>Neoptera</taxon>
        <taxon>Paraneoptera</taxon>
        <taxon>Hemiptera</taxon>
        <taxon>Heteroptera</taxon>
        <taxon>Panheteroptera</taxon>
        <taxon>Pentatomomorpha</taxon>
        <taxon>Pentatomoidea</taxon>
        <taxon>Pentatomidae</taxon>
        <taxon>Pentatominae</taxon>
        <taxon>Nezara</taxon>
    </lineage>
</organism>
<reference evidence="1" key="1">
    <citation type="submission" date="2022-01" db="EMBL/GenBank/DDBJ databases">
        <authorList>
            <person name="King R."/>
        </authorList>
    </citation>
    <scope>NUCLEOTIDE SEQUENCE</scope>
</reference>
<protein>
    <submittedName>
        <fullName evidence="1">Uncharacterized protein</fullName>
    </submittedName>
</protein>
<gene>
    <name evidence="1" type="ORF">NEZAVI_LOCUS7632</name>
</gene>
<dbReference type="AlphaFoldDB" id="A0A9P0H9N9"/>
<accession>A0A9P0H9N9</accession>
<evidence type="ECO:0000313" key="1">
    <source>
        <dbReference type="EMBL" id="CAH1397879.1"/>
    </source>
</evidence>
<keyword evidence="2" id="KW-1185">Reference proteome</keyword>
<dbReference type="Proteomes" id="UP001152798">
    <property type="component" value="Chromosome 4"/>
</dbReference>
<evidence type="ECO:0000313" key="2">
    <source>
        <dbReference type="Proteomes" id="UP001152798"/>
    </source>
</evidence>
<name>A0A9P0H9N9_NEZVI</name>
<sequence>MIAVENNKHVATNGRYFKTTPIIHSSSKLLSRRQCCENKQDAVRAITLLQIVEKSSSFYLGTILSNGLIIFE</sequence>